<name>A0A6B0TQR7_IXORI</name>
<feature type="chain" id="PRO_5025392073" evidence="1">
    <location>
        <begin position="23"/>
        <end position="67"/>
    </location>
</feature>
<evidence type="ECO:0000313" key="2">
    <source>
        <dbReference type="EMBL" id="MXU82212.1"/>
    </source>
</evidence>
<keyword evidence="1" id="KW-0732">Signal</keyword>
<dbReference type="AlphaFoldDB" id="A0A6B0TQR7"/>
<feature type="signal peptide" evidence="1">
    <location>
        <begin position="1"/>
        <end position="22"/>
    </location>
</feature>
<reference evidence="2" key="1">
    <citation type="submission" date="2019-12" db="EMBL/GenBank/DDBJ databases">
        <title>An insight into the sialome of adult female Ixodes ricinus ticks feeding for 6 days.</title>
        <authorList>
            <person name="Perner J."/>
            <person name="Ribeiro J.M.C."/>
        </authorList>
    </citation>
    <scope>NUCLEOTIDE SEQUENCE</scope>
    <source>
        <strain evidence="2">Semi-engorged</strain>
        <tissue evidence="2">Salivary glands</tissue>
    </source>
</reference>
<dbReference type="EMBL" id="GIFC01000129">
    <property type="protein sequence ID" value="MXU82212.1"/>
    <property type="molecule type" value="Transcribed_RNA"/>
</dbReference>
<evidence type="ECO:0000256" key="1">
    <source>
        <dbReference type="SAM" id="SignalP"/>
    </source>
</evidence>
<sequence length="67" mass="7708">MPRTRNILALLLFNLNAQGAFQKENRVSSCQCVKSFLNFFFSLRIAEKVGQWNLKGLASVQTQEFRV</sequence>
<organism evidence="2">
    <name type="scientific">Ixodes ricinus</name>
    <name type="common">Common tick</name>
    <name type="synonym">Acarus ricinus</name>
    <dbReference type="NCBI Taxonomy" id="34613"/>
    <lineage>
        <taxon>Eukaryota</taxon>
        <taxon>Metazoa</taxon>
        <taxon>Ecdysozoa</taxon>
        <taxon>Arthropoda</taxon>
        <taxon>Chelicerata</taxon>
        <taxon>Arachnida</taxon>
        <taxon>Acari</taxon>
        <taxon>Parasitiformes</taxon>
        <taxon>Ixodida</taxon>
        <taxon>Ixodoidea</taxon>
        <taxon>Ixodidae</taxon>
        <taxon>Ixodinae</taxon>
        <taxon>Ixodes</taxon>
    </lineage>
</organism>
<protein>
    <submittedName>
        <fullName evidence="2">Putative secreted protein</fullName>
    </submittedName>
</protein>
<accession>A0A6B0TQR7</accession>
<proteinExistence type="predicted"/>